<name>A0A1S0TVG1_LOALO</name>
<dbReference type="EMBL" id="JH712095">
    <property type="protein sequence ID" value="EFO20537.2"/>
    <property type="molecule type" value="Genomic_DNA"/>
</dbReference>
<dbReference type="RefSeq" id="XP_020302204.1">
    <property type="nucleotide sequence ID" value="XM_020447579.1"/>
</dbReference>
<evidence type="ECO:0000313" key="1">
    <source>
        <dbReference type="EMBL" id="EFO20537.2"/>
    </source>
</evidence>
<gene>
    <name evidence="1" type="ORF">LOAG_07952</name>
</gene>
<protein>
    <submittedName>
        <fullName evidence="1">Uncharacterized protein</fullName>
    </submittedName>
</protein>
<dbReference type="InParanoid" id="A0A1S0TVG1"/>
<dbReference type="AlphaFoldDB" id="A0A1S0TVG1"/>
<proteinExistence type="predicted"/>
<dbReference type="KEGG" id="loa:LOAG_07952"/>
<dbReference type="GeneID" id="31251347"/>
<reference evidence="1" key="1">
    <citation type="submission" date="2012-04" db="EMBL/GenBank/DDBJ databases">
        <title>The Genome Sequence of Loa loa.</title>
        <authorList>
            <consortium name="The Broad Institute Genome Sequencing Platform"/>
            <consortium name="Broad Institute Genome Sequencing Center for Infectious Disease"/>
            <person name="Nutman T.B."/>
            <person name="Fink D.L."/>
            <person name="Russ C."/>
            <person name="Young S."/>
            <person name="Zeng Q."/>
            <person name="Gargeya S."/>
            <person name="Alvarado L."/>
            <person name="Berlin A."/>
            <person name="Chapman S.B."/>
            <person name="Chen Z."/>
            <person name="Freedman E."/>
            <person name="Gellesch M."/>
            <person name="Goldberg J."/>
            <person name="Griggs A."/>
            <person name="Gujja S."/>
            <person name="Heilman E.R."/>
            <person name="Heiman D."/>
            <person name="Howarth C."/>
            <person name="Mehta T."/>
            <person name="Neiman D."/>
            <person name="Pearson M."/>
            <person name="Roberts A."/>
            <person name="Saif S."/>
            <person name="Shea T."/>
            <person name="Shenoy N."/>
            <person name="Sisk P."/>
            <person name="Stolte C."/>
            <person name="Sykes S."/>
            <person name="White J."/>
            <person name="Yandava C."/>
            <person name="Haas B."/>
            <person name="Henn M.R."/>
            <person name="Nusbaum C."/>
            <person name="Birren B."/>
        </authorList>
    </citation>
    <scope>NUCLEOTIDE SEQUENCE [LARGE SCALE GENOMIC DNA]</scope>
</reference>
<sequence>MPASAKGPQRRYKGLKQYFSFIHVDYHRWSTLSRIKRHGDTSSITLLIPLRKRVISLEKTPQKKPCFTNTGYGDFPLCVWQRICLSYTGLFSHQCVCSKLSMTLDMSFILRSLTTANDDR</sequence>
<organism evidence="1">
    <name type="scientific">Loa loa</name>
    <name type="common">Eye worm</name>
    <name type="synonym">Filaria loa</name>
    <dbReference type="NCBI Taxonomy" id="7209"/>
    <lineage>
        <taxon>Eukaryota</taxon>
        <taxon>Metazoa</taxon>
        <taxon>Ecdysozoa</taxon>
        <taxon>Nematoda</taxon>
        <taxon>Chromadorea</taxon>
        <taxon>Rhabditida</taxon>
        <taxon>Spirurina</taxon>
        <taxon>Spiruromorpha</taxon>
        <taxon>Filarioidea</taxon>
        <taxon>Onchocercidae</taxon>
        <taxon>Loa</taxon>
    </lineage>
</organism>
<dbReference type="CTD" id="31251347"/>
<accession>A0A1S0TVG1</accession>